<organism evidence="4 5">
    <name type="scientific">Algoriphagus taiwanensis</name>
    <dbReference type="NCBI Taxonomy" id="1445656"/>
    <lineage>
        <taxon>Bacteria</taxon>
        <taxon>Pseudomonadati</taxon>
        <taxon>Bacteroidota</taxon>
        <taxon>Cytophagia</taxon>
        <taxon>Cytophagales</taxon>
        <taxon>Cyclobacteriaceae</taxon>
        <taxon>Algoriphagus</taxon>
    </lineage>
</organism>
<feature type="transmembrane region" description="Helical" evidence="2">
    <location>
        <begin position="6"/>
        <end position="26"/>
    </location>
</feature>
<feature type="domain" description="HD/PDEase" evidence="3">
    <location>
        <begin position="83"/>
        <end position="283"/>
    </location>
</feature>
<accession>A0ABQ6Q2N9</accession>
<name>A0ABQ6Q2N9_9BACT</name>
<dbReference type="Gene3D" id="1.10.3550.10">
    <property type="entry name" value="eoxyguanosinetriphosphate triphosphohydrolase domain-like"/>
    <property type="match status" value="1"/>
</dbReference>
<keyword evidence="2" id="KW-0472">Membrane</keyword>
<sequence>MVLQKLSQLSLKLAFFGLVFLFLGMMKWERLLAKGRFGDSPLKINTNAGRSEFEIDYDRIIFSAPFRNLQDKTQVFPLPDQAFVHTRLTHSLEVSSVGRSLGKGAGEILINKFPNLQSLGIDSSDIGAIVAAAALTHDIGNPPFGHAGEEAISDFFRLHPDGKCWERHVRIDQWADLINFEGNAQGFRMLVSKESGLKLTYATLAAFTKYPRPSLITQRDIARKSQKKYGFFINQLVDFEQMTDVLGIEKLSSDSWVRHPLAFLVEAADDICYSIIDLEDGCTMGLVDFEETVDLLKPILGDLFDPEKLKDRSINQNLGALRALAIGKLIQETVEVFAQYEENMRKGTFDKALTDMIPSAKALGEISRVSIQKIYRSKVVLEKEAAGFQVLEGLLTVFSRALYHHFYQPEAFSGQDKSILRLLPEDFPMKGWGAEVNPYPLLRALVDFVAGMTDKYALNLYRRVNGISIPGF</sequence>
<evidence type="ECO:0000313" key="4">
    <source>
        <dbReference type="EMBL" id="GMQ33820.1"/>
    </source>
</evidence>
<protein>
    <submittedName>
        <fullName evidence="4">Deoxyguanosinetriphosphate triphosphohydrolase</fullName>
    </submittedName>
</protein>
<dbReference type="Proteomes" id="UP001307705">
    <property type="component" value="Unassembled WGS sequence"/>
</dbReference>
<dbReference type="InterPro" id="IPR003607">
    <property type="entry name" value="HD/PDEase_dom"/>
</dbReference>
<dbReference type="InterPro" id="IPR050135">
    <property type="entry name" value="dGTPase-like"/>
</dbReference>
<dbReference type="SUPFAM" id="SSF109604">
    <property type="entry name" value="HD-domain/PDEase-like"/>
    <property type="match status" value="1"/>
</dbReference>
<evidence type="ECO:0000256" key="2">
    <source>
        <dbReference type="SAM" id="Phobius"/>
    </source>
</evidence>
<dbReference type="Gene3D" id="1.10.3410.10">
    <property type="entry name" value="putative deoxyguanosinetriphosphate triphosphohydrolase like domain"/>
    <property type="match status" value="1"/>
</dbReference>
<keyword evidence="1" id="KW-0378">Hydrolase</keyword>
<dbReference type="EMBL" id="BTPE01000006">
    <property type="protein sequence ID" value="GMQ33820.1"/>
    <property type="molecule type" value="Genomic_DNA"/>
</dbReference>
<dbReference type="InterPro" id="IPR026875">
    <property type="entry name" value="PHydrolase_assoc_dom"/>
</dbReference>
<dbReference type="Gene3D" id="1.10.3210.10">
    <property type="entry name" value="Hypothetical protein af1432"/>
    <property type="match status" value="1"/>
</dbReference>
<dbReference type="InterPro" id="IPR006261">
    <property type="entry name" value="dGTPase"/>
</dbReference>
<dbReference type="PANTHER" id="PTHR11373">
    <property type="entry name" value="DEOXYNUCLEOSIDE TRIPHOSPHATE TRIPHOSPHOHYDROLASE"/>
    <property type="match status" value="1"/>
</dbReference>
<dbReference type="NCBIfam" id="TIGR01353">
    <property type="entry name" value="dGTP_triPase"/>
    <property type="match status" value="1"/>
</dbReference>
<dbReference type="CDD" id="cd00077">
    <property type="entry name" value="HDc"/>
    <property type="match status" value="1"/>
</dbReference>
<dbReference type="SMART" id="SM00471">
    <property type="entry name" value="HDc"/>
    <property type="match status" value="1"/>
</dbReference>
<keyword evidence="2" id="KW-0812">Transmembrane</keyword>
<dbReference type="Pfam" id="PF01966">
    <property type="entry name" value="HD"/>
    <property type="match status" value="1"/>
</dbReference>
<dbReference type="InterPro" id="IPR023293">
    <property type="entry name" value="dGTP_triP_hydro_central_sf"/>
</dbReference>
<evidence type="ECO:0000313" key="5">
    <source>
        <dbReference type="Proteomes" id="UP001307705"/>
    </source>
</evidence>
<gene>
    <name evidence="4" type="ORF">Ataiwa_20920</name>
</gene>
<evidence type="ECO:0000256" key="1">
    <source>
        <dbReference type="ARBA" id="ARBA00022801"/>
    </source>
</evidence>
<dbReference type="Pfam" id="PF13286">
    <property type="entry name" value="HD_assoc"/>
    <property type="match status" value="1"/>
</dbReference>
<keyword evidence="2" id="KW-1133">Transmembrane helix</keyword>
<dbReference type="PANTHER" id="PTHR11373:SF32">
    <property type="entry name" value="DEOXYGUANOSINETRIPHOSPHATE TRIPHOSPHOHYDROLASE"/>
    <property type="match status" value="1"/>
</dbReference>
<dbReference type="InterPro" id="IPR027432">
    <property type="entry name" value="dGTP_triphosphohydrolase_C"/>
</dbReference>
<reference evidence="4 5" key="1">
    <citation type="submission" date="2023-08" db="EMBL/GenBank/DDBJ databases">
        <title>Draft genome sequence of Algoriphagus taiwanensis.</title>
        <authorList>
            <person name="Takatani N."/>
            <person name="Hosokawa M."/>
            <person name="Sawabe T."/>
        </authorList>
    </citation>
    <scope>NUCLEOTIDE SEQUENCE [LARGE SCALE GENOMIC DNA]</scope>
    <source>
        <strain evidence="4 5">JCM 19755</strain>
    </source>
</reference>
<dbReference type="InterPro" id="IPR006674">
    <property type="entry name" value="HD_domain"/>
</dbReference>
<keyword evidence="5" id="KW-1185">Reference proteome</keyword>
<evidence type="ECO:0000259" key="3">
    <source>
        <dbReference type="SMART" id="SM00471"/>
    </source>
</evidence>
<proteinExistence type="predicted"/>
<comment type="caution">
    <text evidence="4">The sequence shown here is derived from an EMBL/GenBank/DDBJ whole genome shotgun (WGS) entry which is preliminary data.</text>
</comment>